<accession>A0A6I4REN1</accession>
<comment type="caution">
    <text evidence="2">The sequence shown here is derived from an EMBL/GenBank/DDBJ whole genome shotgun (WGS) entry which is preliminary data.</text>
</comment>
<dbReference type="EMBL" id="WUBJ01000016">
    <property type="protein sequence ID" value="MWV57208.1"/>
    <property type="molecule type" value="Genomic_DNA"/>
</dbReference>
<dbReference type="RefSeq" id="WP_160463319.1">
    <property type="nucleotide sequence ID" value="NZ_JABFQT010000016.1"/>
</dbReference>
<dbReference type="Pfam" id="PF18812">
    <property type="entry name" value="PBECR3"/>
    <property type="match status" value="1"/>
</dbReference>
<reference evidence="2 3" key="1">
    <citation type="submission" date="2019-10" db="EMBL/GenBank/DDBJ databases">
        <title>Streptococcis sp, isolated from the respiratory tract of Marmot.</title>
        <authorList>
            <person name="Zhang G."/>
        </authorList>
    </citation>
    <scope>NUCLEOTIDE SEQUENCE [LARGE SCALE GENOMIC DNA]</scope>
    <source>
        <strain evidence="3">zg-70</strain>
    </source>
</reference>
<dbReference type="InterPro" id="IPR041301">
    <property type="entry name" value="PBECR3"/>
</dbReference>
<feature type="domain" description="Phage-Barnase-EndoU-ColicinE5/D-RelE like nuclease 3" evidence="1">
    <location>
        <begin position="2"/>
        <end position="106"/>
    </location>
</feature>
<proteinExistence type="predicted"/>
<organism evidence="2 3">
    <name type="scientific">Streptococcus zhangguiae</name>
    <dbReference type="NCBI Taxonomy" id="2664091"/>
    <lineage>
        <taxon>Bacteria</taxon>
        <taxon>Bacillati</taxon>
        <taxon>Bacillota</taxon>
        <taxon>Bacilli</taxon>
        <taxon>Lactobacillales</taxon>
        <taxon>Streptococcaceae</taxon>
        <taxon>Streptococcus</taxon>
    </lineage>
</organism>
<dbReference type="Proteomes" id="UP000435423">
    <property type="component" value="Unassembled WGS sequence"/>
</dbReference>
<evidence type="ECO:0000313" key="3">
    <source>
        <dbReference type="Proteomes" id="UP000435423"/>
    </source>
</evidence>
<protein>
    <submittedName>
        <fullName evidence="2">Dihydroorotate dehydrogenase</fullName>
    </submittedName>
</protein>
<evidence type="ECO:0000259" key="1">
    <source>
        <dbReference type="Pfam" id="PF18812"/>
    </source>
</evidence>
<evidence type="ECO:0000313" key="2">
    <source>
        <dbReference type="EMBL" id="MWV57208.1"/>
    </source>
</evidence>
<dbReference type="AlphaFoldDB" id="A0A6I4REN1"/>
<sequence>MKKVGQLTKKIIEEFGLSFEEGTEILLSSKRKKHMEKHRDEFSDFEKTFERIDEIVQNPDYVGRHPNGQSLEYIKKLDGNVLVAVRLSEKLSVRTMYVIKDTKLENYLKAGRTKKI</sequence>
<name>A0A6I4REN1_9STRE</name>
<gene>
    <name evidence="2" type="ORF">GGH11_09495</name>
</gene>